<dbReference type="Proteomes" id="UP000238426">
    <property type="component" value="Unassembled WGS sequence"/>
</dbReference>
<dbReference type="PANTHER" id="PTHR46496:SF1">
    <property type="entry name" value="ZEAXANTHIN EPOXIDASE, CHLOROPLASTIC"/>
    <property type="match status" value="1"/>
</dbReference>
<evidence type="ECO:0000259" key="5">
    <source>
        <dbReference type="Pfam" id="PF01494"/>
    </source>
</evidence>
<dbReference type="GO" id="GO:0016491">
    <property type="term" value="F:oxidoreductase activity"/>
    <property type="evidence" value="ECO:0007669"/>
    <property type="project" value="UniProtKB-KW"/>
</dbReference>
<name>A0A2T1N8U9_9FLAO</name>
<feature type="domain" description="FAD-binding" evidence="5">
    <location>
        <begin position="4"/>
        <end position="307"/>
    </location>
</feature>
<comment type="caution">
    <text evidence="6">The sequence shown here is derived from an EMBL/GenBank/DDBJ whole genome shotgun (WGS) entry which is preliminary data.</text>
</comment>
<evidence type="ECO:0000256" key="3">
    <source>
        <dbReference type="ARBA" id="ARBA00022827"/>
    </source>
</evidence>
<comment type="cofactor">
    <cofactor evidence="1">
        <name>FAD</name>
        <dbReference type="ChEBI" id="CHEBI:57692"/>
    </cofactor>
</comment>
<gene>
    <name evidence="6" type="ORF">C7H52_08125</name>
</gene>
<proteinExistence type="predicted"/>
<dbReference type="RefSeq" id="WP_106463402.1">
    <property type="nucleotide sequence ID" value="NZ_PXOQ01000009.1"/>
</dbReference>
<evidence type="ECO:0000256" key="4">
    <source>
        <dbReference type="ARBA" id="ARBA00023002"/>
    </source>
</evidence>
<evidence type="ECO:0000256" key="2">
    <source>
        <dbReference type="ARBA" id="ARBA00022630"/>
    </source>
</evidence>
<dbReference type="InterPro" id="IPR036188">
    <property type="entry name" value="FAD/NAD-bd_sf"/>
</dbReference>
<evidence type="ECO:0000256" key="1">
    <source>
        <dbReference type="ARBA" id="ARBA00001974"/>
    </source>
</evidence>
<dbReference type="SUPFAM" id="SSF51905">
    <property type="entry name" value="FAD/NAD(P)-binding domain"/>
    <property type="match status" value="1"/>
</dbReference>
<keyword evidence="3" id="KW-0274">FAD</keyword>
<dbReference type="PANTHER" id="PTHR46496">
    <property type="match status" value="1"/>
</dbReference>
<dbReference type="EMBL" id="PXOQ01000009">
    <property type="protein sequence ID" value="PSG88262.1"/>
    <property type="molecule type" value="Genomic_DNA"/>
</dbReference>
<evidence type="ECO:0000313" key="7">
    <source>
        <dbReference type="Proteomes" id="UP000238426"/>
    </source>
</evidence>
<keyword evidence="7" id="KW-1185">Reference proteome</keyword>
<evidence type="ECO:0000313" key="6">
    <source>
        <dbReference type="EMBL" id="PSG88262.1"/>
    </source>
</evidence>
<keyword evidence="2" id="KW-0285">Flavoprotein</keyword>
<dbReference type="PRINTS" id="PR00420">
    <property type="entry name" value="RNGMNOXGNASE"/>
</dbReference>
<dbReference type="AlphaFoldDB" id="A0A2T1N8U9"/>
<dbReference type="Gene3D" id="3.50.50.60">
    <property type="entry name" value="FAD/NAD(P)-binding domain"/>
    <property type="match status" value="1"/>
</dbReference>
<dbReference type="GO" id="GO:0071949">
    <property type="term" value="F:FAD binding"/>
    <property type="evidence" value="ECO:0007669"/>
    <property type="project" value="InterPro"/>
</dbReference>
<dbReference type="OrthoDB" id="9766816at2"/>
<dbReference type="InterPro" id="IPR002938">
    <property type="entry name" value="FAD-bd"/>
</dbReference>
<reference evidence="6 7" key="1">
    <citation type="submission" date="2018-03" db="EMBL/GenBank/DDBJ databases">
        <title>Mesoflavibacter sp. HG37 and Mesoflavibacter sp. HG96 sp.nov., two marine bacteria isolated from seawater of Western Pacific Ocean.</title>
        <authorList>
            <person name="Cheng H."/>
            <person name="Wu Y.-H."/>
            <person name="Guo L.-L."/>
            <person name="Xu X.-W."/>
        </authorList>
    </citation>
    <scope>NUCLEOTIDE SEQUENCE [LARGE SCALE GENOMIC DNA]</scope>
    <source>
        <strain evidence="6 7">KCTC 32269</strain>
    </source>
</reference>
<accession>A0A2T1N8U9</accession>
<dbReference type="Pfam" id="PF01494">
    <property type="entry name" value="FAD_binding_3"/>
    <property type="match status" value="1"/>
</dbReference>
<keyword evidence="4" id="KW-0560">Oxidoreductase</keyword>
<sequence>MFSIIGAGIGGLTTALMFEKLNIPYQLYEKAKQPNAIGAGIWLAPNALKVLEFCGVLDAVFEAGNEVDRITLTNEKLEALADSSQIPAKKKYGFTTVAIHRARLQHVLVKALPKEKMIWNKGFSHYTKNESGLTIHFEDKSTHHTDFLIAADGINSKVRQQLFPESQIRYSGQTCWRGVSPNPLPEAFKHRGCELWGKGIRFGFSQLNDAETSWFAVKKAEGFGVDEPLTLKKELLELYKEFHDIPKELISETPIEAILRNDITDLKPLQNWFQDKVLLMGDAAHATTPNMGQGGAQAIEDAYYLGHYIKSNPEHAFSVFQNKRYKRVNNIVKQSWFTGKIAHFSTLASLRNFVFKQLPKALVDKNMHSVYQLKDL</sequence>
<organism evidence="6 7">
    <name type="scientific">Aurantibacter aestuarii</name>
    <dbReference type="NCBI Taxonomy" id="1266046"/>
    <lineage>
        <taxon>Bacteria</taxon>
        <taxon>Pseudomonadati</taxon>
        <taxon>Bacteroidota</taxon>
        <taxon>Flavobacteriia</taxon>
        <taxon>Flavobacteriales</taxon>
        <taxon>Flavobacteriaceae</taxon>
        <taxon>Aurantibacter</taxon>
    </lineage>
</organism>
<protein>
    <submittedName>
        <fullName evidence="6">Zeaxanthin epoxidase</fullName>
    </submittedName>
</protein>